<keyword evidence="5 9" id="KW-0812">Transmembrane</keyword>
<dbReference type="SUPFAM" id="SSF161098">
    <property type="entry name" value="MetI-like"/>
    <property type="match status" value="1"/>
</dbReference>
<evidence type="ECO:0000259" key="10">
    <source>
        <dbReference type="PROSITE" id="PS50928"/>
    </source>
</evidence>
<evidence type="ECO:0000256" key="5">
    <source>
        <dbReference type="ARBA" id="ARBA00022692"/>
    </source>
</evidence>
<keyword evidence="7" id="KW-0921">Nickel transport</keyword>
<comment type="caution">
    <text evidence="11">The sequence shown here is derived from an EMBL/GenBank/DDBJ whole genome shotgun (WGS) entry which is preliminary data.</text>
</comment>
<evidence type="ECO:0000256" key="4">
    <source>
        <dbReference type="ARBA" id="ARBA00022596"/>
    </source>
</evidence>
<name>A0A9Q8FR87_9STAP</name>
<protein>
    <recommendedName>
        <fullName evidence="10">ABC transmembrane type-1 domain-containing protein</fullName>
    </recommendedName>
</protein>
<dbReference type="PROSITE" id="PS50928">
    <property type="entry name" value="ABC_TM1"/>
    <property type="match status" value="1"/>
</dbReference>
<dbReference type="InterPro" id="IPR035906">
    <property type="entry name" value="MetI-like_sf"/>
</dbReference>
<comment type="similarity">
    <text evidence="9">Belongs to the binding-protein-dependent transport system permease family.</text>
</comment>
<evidence type="ECO:0000256" key="1">
    <source>
        <dbReference type="ARBA" id="ARBA00004651"/>
    </source>
</evidence>
<feature type="transmembrane region" description="Helical" evidence="9">
    <location>
        <begin position="69"/>
        <end position="96"/>
    </location>
</feature>
<keyword evidence="12" id="KW-1185">Reference proteome</keyword>
<dbReference type="GO" id="GO:0055085">
    <property type="term" value="P:transmembrane transport"/>
    <property type="evidence" value="ECO:0007669"/>
    <property type="project" value="InterPro"/>
</dbReference>
<evidence type="ECO:0000256" key="2">
    <source>
        <dbReference type="ARBA" id="ARBA00022448"/>
    </source>
</evidence>
<dbReference type="PANTHER" id="PTHR30465">
    <property type="entry name" value="INNER MEMBRANE ABC TRANSPORTER"/>
    <property type="match status" value="1"/>
</dbReference>
<keyword evidence="7" id="KW-0406">Ion transport</keyword>
<organism evidence="11 12">
    <name type="scientific">Macrococcus carouselicus</name>
    <dbReference type="NCBI Taxonomy" id="69969"/>
    <lineage>
        <taxon>Bacteria</taxon>
        <taxon>Bacillati</taxon>
        <taxon>Bacillota</taxon>
        <taxon>Bacilli</taxon>
        <taxon>Bacillales</taxon>
        <taxon>Staphylococcaceae</taxon>
        <taxon>Macrococcus</taxon>
    </lineage>
</organism>
<dbReference type="InterPro" id="IPR000515">
    <property type="entry name" value="MetI-like"/>
</dbReference>
<reference evidence="11 12" key="1">
    <citation type="submission" date="2019-01" db="EMBL/GenBank/DDBJ databases">
        <title>Draft genome sequences of the type strains of six Macrococcus species.</title>
        <authorList>
            <person name="Mazhar S."/>
            <person name="Altermann E."/>
            <person name="Hill C."/>
            <person name="Mcauliffe O."/>
        </authorList>
    </citation>
    <scope>NUCLEOTIDE SEQUENCE [LARGE SCALE GENOMIC DNA]</scope>
    <source>
        <strain evidence="11 12">ATCC 51828</strain>
    </source>
</reference>
<evidence type="ECO:0000256" key="8">
    <source>
        <dbReference type="ARBA" id="ARBA00023136"/>
    </source>
</evidence>
<dbReference type="Proteomes" id="UP000295280">
    <property type="component" value="Unassembled WGS sequence"/>
</dbReference>
<dbReference type="OrthoDB" id="2958608at2"/>
<keyword evidence="4" id="KW-0533">Nickel</keyword>
<keyword evidence="8 9" id="KW-0472">Membrane</keyword>
<feature type="transmembrane region" description="Helical" evidence="9">
    <location>
        <begin position="116"/>
        <end position="135"/>
    </location>
</feature>
<dbReference type="GO" id="GO:0015675">
    <property type="term" value="P:nickel cation transport"/>
    <property type="evidence" value="ECO:0007669"/>
    <property type="project" value="UniProtKB-KW"/>
</dbReference>
<dbReference type="PANTHER" id="PTHR30465:SF44">
    <property type="entry name" value="ABC-TYPE DIPEPTIDE_OLIGOPEPTIDE TRANSPORT SYSTEM, PERMEASE COMPONENT"/>
    <property type="match status" value="1"/>
</dbReference>
<dbReference type="AlphaFoldDB" id="A0A9Q8FR87"/>
<keyword evidence="6 9" id="KW-1133">Transmembrane helix</keyword>
<sequence>MKETIRNLSHPNQIVFINQKSGVEHSLFPFIIGPWFNTLSILFSAIIISFILSLFLVSLMYKYQYFEKIIVVMNNILSIIPDVFYVPVSITIVILIYQYTGTLLFAIASSQSSKAFIFPVLVLLVIPLVNSITLLKKLIDEERASAYVELARSKGLNEFEVFSYHIIRNLMIGYLINMKQIVWITLSSLLFLERVMNIMGVSVFIFEYNSPIVLFITFLLLYIPIALLFRLTQFTVHQVTGRGMV</sequence>
<keyword evidence="2 9" id="KW-0813">Transport</keyword>
<dbReference type="Pfam" id="PF00528">
    <property type="entry name" value="BPD_transp_1"/>
    <property type="match status" value="1"/>
</dbReference>
<evidence type="ECO:0000256" key="7">
    <source>
        <dbReference type="ARBA" id="ARBA00023112"/>
    </source>
</evidence>
<feature type="domain" description="ABC transmembrane type-1" evidence="10">
    <location>
        <begin position="35"/>
        <end position="232"/>
    </location>
</feature>
<dbReference type="EMBL" id="SCWD01000001">
    <property type="protein sequence ID" value="TDM04206.1"/>
    <property type="molecule type" value="Genomic_DNA"/>
</dbReference>
<evidence type="ECO:0000313" key="12">
    <source>
        <dbReference type="Proteomes" id="UP000295280"/>
    </source>
</evidence>
<evidence type="ECO:0000313" key="11">
    <source>
        <dbReference type="EMBL" id="TDM04206.1"/>
    </source>
</evidence>
<evidence type="ECO:0000256" key="3">
    <source>
        <dbReference type="ARBA" id="ARBA00022475"/>
    </source>
</evidence>
<proteinExistence type="inferred from homology"/>
<evidence type="ECO:0000256" key="6">
    <source>
        <dbReference type="ARBA" id="ARBA00022989"/>
    </source>
</evidence>
<accession>A0A9Q8FR87</accession>
<feature type="transmembrane region" description="Helical" evidence="9">
    <location>
        <begin position="212"/>
        <end position="232"/>
    </location>
</feature>
<gene>
    <name evidence="11" type="ORF">ERX40_03285</name>
</gene>
<keyword evidence="3" id="KW-1003">Cell membrane</keyword>
<feature type="transmembrane region" description="Helical" evidence="9">
    <location>
        <begin position="181"/>
        <end position="206"/>
    </location>
</feature>
<feature type="transmembrane region" description="Helical" evidence="9">
    <location>
        <begin position="35"/>
        <end position="57"/>
    </location>
</feature>
<evidence type="ECO:0000256" key="9">
    <source>
        <dbReference type="RuleBase" id="RU363032"/>
    </source>
</evidence>
<dbReference type="GO" id="GO:0005886">
    <property type="term" value="C:plasma membrane"/>
    <property type="evidence" value="ECO:0007669"/>
    <property type="project" value="UniProtKB-SubCell"/>
</dbReference>
<comment type="subcellular location">
    <subcellularLocation>
        <location evidence="1 9">Cell membrane</location>
        <topology evidence="1 9">Multi-pass membrane protein</topology>
    </subcellularLocation>
</comment>